<accession>A0A5J4UFQ3</accession>
<proteinExistence type="predicted"/>
<dbReference type="PROSITE" id="PS50188">
    <property type="entry name" value="B302_SPRY"/>
    <property type="match status" value="1"/>
</dbReference>
<gene>
    <name evidence="2" type="ORF">EZS28_035235</name>
</gene>
<evidence type="ECO:0000259" key="1">
    <source>
        <dbReference type="PROSITE" id="PS50188"/>
    </source>
</evidence>
<dbReference type="InterPro" id="IPR001870">
    <property type="entry name" value="B30.2/SPRY"/>
</dbReference>
<evidence type="ECO:0000313" key="3">
    <source>
        <dbReference type="Proteomes" id="UP000324800"/>
    </source>
</evidence>
<dbReference type="OrthoDB" id="2306477at2759"/>
<reference evidence="2 3" key="1">
    <citation type="submission" date="2019-03" db="EMBL/GenBank/DDBJ databases">
        <title>Single cell metagenomics reveals metabolic interactions within the superorganism composed of flagellate Streblomastix strix and complex community of Bacteroidetes bacteria on its surface.</title>
        <authorList>
            <person name="Treitli S.C."/>
            <person name="Kolisko M."/>
            <person name="Husnik F."/>
            <person name="Keeling P."/>
            <person name="Hampl V."/>
        </authorList>
    </citation>
    <scope>NUCLEOTIDE SEQUENCE [LARGE SCALE GENOMIC DNA]</scope>
    <source>
        <strain evidence="2">ST1C</strain>
    </source>
</reference>
<comment type="caution">
    <text evidence="2">The sequence shown here is derived from an EMBL/GenBank/DDBJ whole genome shotgun (WGS) entry which is preliminary data.</text>
</comment>
<dbReference type="AlphaFoldDB" id="A0A5J4UFQ3"/>
<dbReference type="InterPro" id="IPR013320">
    <property type="entry name" value="ConA-like_dom_sf"/>
</dbReference>
<feature type="domain" description="B30.2/SPRY" evidence="1">
    <location>
        <begin position="1"/>
        <end position="176"/>
    </location>
</feature>
<dbReference type="InterPro" id="IPR043136">
    <property type="entry name" value="B30.2/SPRY_sf"/>
</dbReference>
<dbReference type="SUPFAM" id="SSF49899">
    <property type="entry name" value="Concanavalin A-like lectins/glucanases"/>
    <property type="match status" value="1"/>
</dbReference>
<dbReference type="EMBL" id="SNRW01016566">
    <property type="protein sequence ID" value="KAA6369237.1"/>
    <property type="molecule type" value="Genomic_DNA"/>
</dbReference>
<protein>
    <recommendedName>
        <fullName evidence="1">B30.2/SPRY domain-containing protein</fullName>
    </recommendedName>
</protein>
<dbReference type="Proteomes" id="UP000324800">
    <property type="component" value="Unassembled WGS sequence"/>
</dbReference>
<organism evidence="2 3">
    <name type="scientific">Streblomastix strix</name>
    <dbReference type="NCBI Taxonomy" id="222440"/>
    <lineage>
        <taxon>Eukaryota</taxon>
        <taxon>Metamonada</taxon>
        <taxon>Preaxostyla</taxon>
        <taxon>Oxymonadida</taxon>
        <taxon>Streblomastigidae</taxon>
        <taxon>Streblomastix</taxon>
    </lineage>
</organism>
<sequence length="176" mass="20017">MSVSEELAKTAEIRTSQSKSILDLIDHTPEFPFEEDIINFDDAFTHTGDNDFLSTILFKPAITSGIVRFEVINIKQLESVGIADETVSYDRDDFPLLKGFEHVVEFVAEGSVYNSTDYGIQGNSAYKENDRVALELNMDSDPRTLTFFVNNKEQPNYIFNVPEEVKFFPNILLLFV</sequence>
<dbReference type="Gene3D" id="2.60.120.920">
    <property type="match status" value="1"/>
</dbReference>
<name>A0A5J4UFQ3_9EUKA</name>
<evidence type="ECO:0000313" key="2">
    <source>
        <dbReference type="EMBL" id="KAA6369237.1"/>
    </source>
</evidence>